<comment type="similarity">
    <text evidence="3">Belongs to the methyl-accepting chemotaxis (MCP) protein family.</text>
</comment>
<dbReference type="SMART" id="SM00283">
    <property type="entry name" value="MA"/>
    <property type="match status" value="1"/>
</dbReference>
<feature type="transmembrane region" description="Helical" evidence="7">
    <location>
        <begin position="190"/>
        <end position="210"/>
    </location>
</feature>
<dbReference type="Gene3D" id="1.10.287.950">
    <property type="entry name" value="Methyl-accepting chemotaxis protein"/>
    <property type="match status" value="1"/>
</dbReference>
<protein>
    <submittedName>
        <fullName evidence="10">Methyl-accepting chemotaxis transducer</fullName>
    </submittedName>
</protein>
<accession>A4BG60</accession>
<keyword evidence="7" id="KW-0472">Membrane</keyword>
<name>A4BG60_9GAMM</name>
<feature type="compositionally biased region" description="Low complexity" evidence="6">
    <location>
        <begin position="326"/>
        <end position="340"/>
    </location>
</feature>
<evidence type="ECO:0000256" key="2">
    <source>
        <dbReference type="ARBA" id="ARBA00023224"/>
    </source>
</evidence>
<dbReference type="FunFam" id="1.10.287.950:FF:000001">
    <property type="entry name" value="Methyl-accepting chemotaxis sensory transducer"/>
    <property type="match status" value="1"/>
</dbReference>
<sequence>MKWFSSIKAKILLIVLGALFVLGAITFATTLRLSENLDQYDQVIDQTLLAQSTALKANLEFKRQVQEWKNTLIRGADAEQMDKYWQRFNDRHESVQSLVNQLIPLLQSWPDLQGVAETFLTDHQTMQTAYSQGRNDYINANFDIAVGDSAVSGIDRAPSAALDQLVDELASISEVQTLQVEAAAHGNVRLIFILTFVVVISVAVISTLLVQRWLVTPLLRVRHSLSVLSTGQLNEPCDHHSSDEIGNIAESSRLLERFLKDNVETMKQTSEMLQEASSHMSTMSEHLSHQAHEQMSATDQVSTAVQELSHSAEEVARNSQDTSEITRTTTDKTQTSAKTANSAKQSAASLVQNLTTSAADIRKLADNAANVSSVLDVIRGIAEQTNLLALNAAIEAARAGEQGRGFAVVADEVRTLAQRTQESTAEIENILENVRSSSDTAVVSIDNGQAQSKGVEQEVVNVSDLLNEIAELIEDINEKNLQIASASTEQTQVTNNISQLMDEIHQSSESSAGQIDNAKKVSVELADLVGQFNRQISKFAL</sequence>
<evidence type="ECO:0000256" key="7">
    <source>
        <dbReference type="SAM" id="Phobius"/>
    </source>
</evidence>
<dbReference type="EMBL" id="AAOE01000015">
    <property type="protein sequence ID" value="EAR08855.1"/>
    <property type="molecule type" value="Genomic_DNA"/>
</dbReference>
<dbReference type="Proteomes" id="UP000005953">
    <property type="component" value="Unassembled WGS sequence"/>
</dbReference>
<dbReference type="GO" id="GO:0006935">
    <property type="term" value="P:chemotaxis"/>
    <property type="evidence" value="ECO:0007669"/>
    <property type="project" value="UniProtKB-ARBA"/>
</dbReference>
<evidence type="ECO:0000256" key="3">
    <source>
        <dbReference type="ARBA" id="ARBA00029447"/>
    </source>
</evidence>
<keyword evidence="5" id="KW-0175">Coiled coil</keyword>
<dbReference type="Pfam" id="PF00015">
    <property type="entry name" value="MCPsignal"/>
    <property type="match status" value="1"/>
</dbReference>
<feature type="region of interest" description="Disordered" evidence="6">
    <location>
        <begin position="269"/>
        <end position="347"/>
    </location>
</feature>
<evidence type="ECO:0000256" key="1">
    <source>
        <dbReference type="ARBA" id="ARBA00004370"/>
    </source>
</evidence>
<reference evidence="10 11" key="1">
    <citation type="submission" date="2006-02" db="EMBL/GenBank/DDBJ databases">
        <authorList>
            <person name="Pinhassi J."/>
            <person name="Pedros-Alio C."/>
            <person name="Ferriera S."/>
            <person name="Johnson J."/>
            <person name="Kravitz S."/>
            <person name="Halpern A."/>
            <person name="Remington K."/>
            <person name="Beeson K."/>
            <person name="Tran B."/>
            <person name="Rogers Y.-H."/>
            <person name="Friedman R."/>
            <person name="Venter J.C."/>
        </authorList>
    </citation>
    <scope>NUCLEOTIDE SEQUENCE [LARGE SCALE GENOMIC DNA]</scope>
    <source>
        <strain evidence="10 11">MED297</strain>
    </source>
</reference>
<dbReference type="PROSITE" id="PS50885">
    <property type="entry name" value="HAMP"/>
    <property type="match status" value="1"/>
</dbReference>
<dbReference type="HOGENOM" id="CLU_000445_107_27_6"/>
<keyword evidence="7" id="KW-1133">Transmembrane helix</keyword>
<feature type="coiled-coil region" evidence="5">
    <location>
        <begin position="455"/>
        <end position="489"/>
    </location>
</feature>
<dbReference type="AlphaFoldDB" id="A4BG60"/>
<evidence type="ECO:0000256" key="4">
    <source>
        <dbReference type="PROSITE-ProRule" id="PRU00284"/>
    </source>
</evidence>
<feature type="compositionally biased region" description="Polar residues" evidence="6">
    <location>
        <begin position="269"/>
        <end position="285"/>
    </location>
</feature>
<evidence type="ECO:0000259" key="9">
    <source>
        <dbReference type="PROSITE" id="PS50885"/>
    </source>
</evidence>
<dbReference type="PROSITE" id="PS50111">
    <property type="entry name" value="CHEMOTAXIS_TRANSDUC_2"/>
    <property type="match status" value="1"/>
</dbReference>
<comment type="subcellular location">
    <subcellularLocation>
        <location evidence="1">Membrane</location>
    </subcellularLocation>
</comment>
<evidence type="ECO:0000256" key="6">
    <source>
        <dbReference type="SAM" id="MobiDB-lite"/>
    </source>
</evidence>
<organism evidence="10 11">
    <name type="scientific">Reinekea blandensis MED297</name>
    <dbReference type="NCBI Taxonomy" id="314283"/>
    <lineage>
        <taxon>Bacteria</taxon>
        <taxon>Pseudomonadati</taxon>
        <taxon>Pseudomonadota</taxon>
        <taxon>Gammaproteobacteria</taxon>
        <taxon>Oceanospirillales</taxon>
        <taxon>Saccharospirillaceae</taxon>
        <taxon>Reinekea</taxon>
    </lineage>
</organism>
<evidence type="ECO:0000256" key="5">
    <source>
        <dbReference type="SAM" id="Coils"/>
    </source>
</evidence>
<feature type="compositionally biased region" description="Polar residues" evidence="6">
    <location>
        <begin position="293"/>
        <end position="309"/>
    </location>
</feature>
<dbReference type="GO" id="GO:0007165">
    <property type="term" value="P:signal transduction"/>
    <property type="evidence" value="ECO:0007669"/>
    <property type="project" value="UniProtKB-KW"/>
</dbReference>
<keyword evidence="2 4" id="KW-0807">Transducer</keyword>
<dbReference type="PANTHER" id="PTHR32089">
    <property type="entry name" value="METHYL-ACCEPTING CHEMOTAXIS PROTEIN MCPB"/>
    <property type="match status" value="1"/>
</dbReference>
<dbReference type="InterPro" id="IPR003660">
    <property type="entry name" value="HAMP_dom"/>
</dbReference>
<keyword evidence="7" id="KW-0812">Transmembrane</keyword>
<comment type="caution">
    <text evidence="10">The sequence shown here is derived from an EMBL/GenBank/DDBJ whole genome shotgun (WGS) entry which is preliminary data.</text>
</comment>
<proteinExistence type="inferred from homology"/>
<dbReference type="SUPFAM" id="SSF58104">
    <property type="entry name" value="Methyl-accepting chemotaxis protein (MCP) signaling domain"/>
    <property type="match status" value="1"/>
</dbReference>
<dbReference type="PANTHER" id="PTHR32089:SF70">
    <property type="entry name" value="ENERGY TAXIS MODULATING METHYL ACCEPTING SENSORY TRANSDUCER"/>
    <property type="match status" value="1"/>
</dbReference>
<evidence type="ECO:0000313" key="11">
    <source>
        <dbReference type="Proteomes" id="UP000005953"/>
    </source>
</evidence>
<evidence type="ECO:0000259" key="8">
    <source>
        <dbReference type="PROSITE" id="PS50111"/>
    </source>
</evidence>
<keyword evidence="11" id="KW-1185">Reference proteome</keyword>
<dbReference type="GO" id="GO:0016020">
    <property type="term" value="C:membrane"/>
    <property type="evidence" value="ECO:0007669"/>
    <property type="project" value="UniProtKB-SubCell"/>
</dbReference>
<dbReference type="STRING" id="314283.MED297_04277"/>
<gene>
    <name evidence="10" type="ORF">MED297_04277</name>
</gene>
<dbReference type="CDD" id="cd11386">
    <property type="entry name" value="MCP_signal"/>
    <property type="match status" value="1"/>
</dbReference>
<evidence type="ECO:0000313" key="10">
    <source>
        <dbReference type="EMBL" id="EAR08855.1"/>
    </source>
</evidence>
<feature type="domain" description="Methyl-accepting transducer" evidence="8">
    <location>
        <begin position="269"/>
        <end position="505"/>
    </location>
</feature>
<dbReference type="OrthoDB" id="5613951at2"/>
<feature type="domain" description="HAMP" evidence="9">
    <location>
        <begin position="212"/>
        <end position="251"/>
    </location>
</feature>
<dbReference type="InterPro" id="IPR004089">
    <property type="entry name" value="MCPsignal_dom"/>
</dbReference>